<feature type="transmembrane region" description="Helical" evidence="6">
    <location>
        <begin position="39"/>
        <end position="58"/>
    </location>
</feature>
<evidence type="ECO:0000256" key="6">
    <source>
        <dbReference type="SAM" id="Phobius"/>
    </source>
</evidence>
<feature type="transmembrane region" description="Helical" evidence="6">
    <location>
        <begin position="79"/>
        <end position="97"/>
    </location>
</feature>
<keyword evidence="9" id="KW-1185">Reference proteome</keyword>
<dbReference type="GO" id="GO:0000271">
    <property type="term" value="P:polysaccharide biosynthetic process"/>
    <property type="evidence" value="ECO:0007669"/>
    <property type="project" value="InterPro"/>
</dbReference>
<evidence type="ECO:0000256" key="1">
    <source>
        <dbReference type="ARBA" id="ARBA00004141"/>
    </source>
</evidence>
<evidence type="ECO:0000256" key="2">
    <source>
        <dbReference type="ARBA" id="ARBA00009399"/>
    </source>
</evidence>
<comment type="subcellular location">
    <subcellularLocation>
        <location evidence="1">Membrane</location>
        <topology evidence="1">Multi-pass membrane protein</topology>
    </subcellularLocation>
</comment>
<evidence type="ECO:0000256" key="4">
    <source>
        <dbReference type="ARBA" id="ARBA00022989"/>
    </source>
</evidence>
<evidence type="ECO:0000256" key="3">
    <source>
        <dbReference type="ARBA" id="ARBA00022692"/>
    </source>
</evidence>
<evidence type="ECO:0000313" key="9">
    <source>
        <dbReference type="Proteomes" id="UP000286806"/>
    </source>
</evidence>
<reference evidence="8 9" key="1">
    <citation type="journal article" date="2019" name="Front. Microbiol.">
        <title>Genomes of Neutrophilic Sulfur-Oxidizing Chemolithoautotrophs Representing 9 Proteobacterial Species From 8 Genera.</title>
        <authorList>
            <person name="Watanabe T."/>
            <person name="Kojima H."/>
            <person name="Umezawa K."/>
            <person name="Hori C."/>
            <person name="Takasuka T.E."/>
            <person name="Kato Y."/>
            <person name="Fukui M."/>
        </authorList>
    </citation>
    <scope>NUCLEOTIDE SEQUENCE [LARGE SCALE GENOMIC DNA]</scope>
    <source>
        <strain evidence="8 9">TTN</strain>
    </source>
</reference>
<dbReference type="GO" id="GO:0005886">
    <property type="term" value="C:plasma membrane"/>
    <property type="evidence" value="ECO:0007669"/>
    <property type="project" value="TreeGrafter"/>
</dbReference>
<comment type="similarity">
    <text evidence="2">Belongs to the GtrA family.</text>
</comment>
<dbReference type="Proteomes" id="UP000286806">
    <property type="component" value="Unassembled WGS sequence"/>
</dbReference>
<dbReference type="EMBL" id="BGOW01000001">
    <property type="protein sequence ID" value="GBL44287.1"/>
    <property type="molecule type" value="Genomic_DNA"/>
</dbReference>
<keyword evidence="4 6" id="KW-1133">Transmembrane helix</keyword>
<dbReference type="PANTHER" id="PTHR38459">
    <property type="entry name" value="PROPHAGE BACTOPRENOL-LINKED GLUCOSE TRANSLOCASE HOMOLOG"/>
    <property type="match status" value="1"/>
</dbReference>
<comment type="caution">
    <text evidence="8">The sequence shown here is derived from an EMBL/GenBank/DDBJ whole genome shotgun (WGS) entry which is preliminary data.</text>
</comment>
<evidence type="ECO:0000256" key="5">
    <source>
        <dbReference type="ARBA" id="ARBA00023136"/>
    </source>
</evidence>
<dbReference type="AlphaFoldDB" id="A0A401J9I7"/>
<dbReference type="PANTHER" id="PTHR38459:SF1">
    <property type="entry name" value="PROPHAGE BACTOPRENOL-LINKED GLUCOSE TRANSLOCASE HOMOLOG"/>
    <property type="match status" value="1"/>
</dbReference>
<organism evidence="8 9">
    <name type="scientific">Sulfuriferula multivorans</name>
    <dbReference type="NCBI Taxonomy" id="1559896"/>
    <lineage>
        <taxon>Bacteria</taxon>
        <taxon>Pseudomonadati</taxon>
        <taxon>Pseudomonadota</taxon>
        <taxon>Betaproteobacteria</taxon>
        <taxon>Nitrosomonadales</taxon>
        <taxon>Sulfuricellaceae</taxon>
        <taxon>Sulfuriferula</taxon>
    </lineage>
</organism>
<feature type="domain" description="GtrA/DPMS transmembrane" evidence="7">
    <location>
        <begin position="10"/>
        <end position="126"/>
    </location>
</feature>
<feature type="transmembrane region" description="Helical" evidence="6">
    <location>
        <begin position="103"/>
        <end position="120"/>
    </location>
</feature>
<dbReference type="Pfam" id="PF04138">
    <property type="entry name" value="GtrA_DPMS_TM"/>
    <property type="match status" value="1"/>
</dbReference>
<proteinExistence type="inferred from homology"/>
<keyword evidence="3 6" id="KW-0812">Transmembrane</keyword>
<feature type="transmembrane region" description="Helical" evidence="6">
    <location>
        <begin position="12"/>
        <end position="33"/>
    </location>
</feature>
<dbReference type="RefSeq" id="WP_124703134.1">
    <property type="nucleotide sequence ID" value="NZ_BGOW01000001.1"/>
</dbReference>
<evidence type="ECO:0000259" key="7">
    <source>
        <dbReference type="Pfam" id="PF04138"/>
    </source>
</evidence>
<name>A0A401J9I7_9PROT</name>
<keyword evidence="5 6" id="KW-0472">Membrane</keyword>
<dbReference type="InterPro" id="IPR051401">
    <property type="entry name" value="GtrA_CellWall_Glycosyl"/>
</dbReference>
<sequence length="150" mass="17081">MGLLKNEKIRYLLVGGYNTAFGYILFALLLMLLKDRVHYLIVLVISHVISVTNAYLAYKFLVFKTKGRWLHEFGKFNTVYLGVLAINLVALPAMVELLGTRPIVGQAWFVVITVIASYLGHKHFSFKTPEQALNTTESSKILKRDKQCQF</sequence>
<accession>A0A401J9I7</accession>
<evidence type="ECO:0000313" key="8">
    <source>
        <dbReference type="EMBL" id="GBL44287.1"/>
    </source>
</evidence>
<dbReference type="InterPro" id="IPR007267">
    <property type="entry name" value="GtrA_DPMS_TM"/>
</dbReference>
<gene>
    <name evidence="8" type="ORF">SFMTTN_0082</name>
</gene>
<protein>
    <recommendedName>
        <fullName evidence="7">GtrA/DPMS transmembrane domain-containing protein</fullName>
    </recommendedName>
</protein>
<dbReference type="OrthoDB" id="9801620at2"/>